<proteinExistence type="inferred from homology"/>
<protein>
    <submittedName>
        <fullName evidence="9">Acyl-CoA dehydrogenase family protein</fullName>
    </submittedName>
</protein>
<dbReference type="PANTHER" id="PTHR43884">
    <property type="entry name" value="ACYL-COA DEHYDROGENASE"/>
    <property type="match status" value="1"/>
</dbReference>
<sequence>MTVERLLPDQDARDLIALTREIADKELARRADEHERAETYPEGLFATLGAAGLLGLPYPEEYGGGGQPYEVYLQVIEELAARWAAVAVATSVHTLACFPLATHGTPEQRERWLPGMLAGRLVGGYSLSEPQAGSDPAALTCRADRADGGYRVTGTKAWITHGGKADVYALFARTGEGRRGVSCFLAPGAADGLTFGRPEDKMGLHAVPTTSAHWDGAFLAADRLIGAEGQGLHIALSALDSGRLGIAACATGLAQAALDEAVAYAKERETFGKKIIDHQGLGFLLADMAAGVDAARATYLDAARRRDAGLPYGRQASVAKLVATDTAMKVTTDAVQVLGGYGYTRDFRVERYMREAKIMQIFEGTNQIQRLVISRHLAK</sequence>
<evidence type="ECO:0000256" key="1">
    <source>
        <dbReference type="ARBA" id="ARBA00001974"/>
    </source>
</evidence>
<dbReference type="Pfam" id="PF00441">
    <property type="entry name" value="Acyl-CoA_dh_1"/>
    <property type="match status" value="1"/>
</dbReference>
<comment type="similarity">
    <text evidence="2 5">Belongs to the acyl-CoA dehydrogenase family.</text>
</comment>
<evidence type="ECO:0000313" key="10">
    <source>
        <dbReference type="Proteomes" id="UP000546126"/>
    </source>
</evidence>
<keyword evidence="4 5" id="KW-0274">FAD</keyword>
<evidence type="ECO:0000313" key="9">
    <source>
        <dbReference type="EMBL" id="NUW39552.1"/>
    </source>
</evidence>
<dbReference type="PIRSF" id="PIRSF016578">
    <property type="entry name" value="HsaA"/>
    <property type="match status" value="1"/>
</dbReference>
<dbReference type="PROSITE" id="PS00073">
    <property type="entry name" value="ACYL_COA_DH_2"/>
    <property type="match status" value="1"/>
</dbReference>
<evidence type="ECO:0000259" key="7">
    <source>
        <dbReference type="Pfam" id="PF02770"/>
    </source>
</evidence>
<accession>A0A7Y6IJY9</accession>
<dbReference type="InterPro" id="IPR037069">
    <property type="entry name" value="AcylCoA_DH/ox_N_sf"/>
</dbReference>
<dbReference type="AlphaFoldDB" id="A0A7Y6IJY9"/>
<dbReference type="Gene3D" id="1.20.140.10">
    <property type="entry name" value="Butyryl-CoA Dehydrogenase, subunit A, domain 3"/>
    <property type="match status" value="1"/>
</dbReference>
<dbReference type="InterPro" id="IPR006091">
    <property type="entry name" value="Acyl-CoA_Oxase/DH_mid-dom"/>
</dbReference>
<feature type="domain" description="Acyl-CoA oxidase/dehydrogenase middle" evidence="7">
    <location>
        <begin position="125"/>
        <end position="213"/>
    </location>
</feature>
<comment type="cofactor">
    <cofactor evidence="1 5">
        <name>FAD</name>
        <dbReference type="ChEBI" id="CHEBI:57692"/>
    </cofactor>
</comment>
<dbReference type="FunFam" id="1.20.140.10:FF:000004">
    <property type="entry name" value="Acyl-CoA dehydrogenase FadE25"/>
    <property type="match status" value="1"/>
</dbReference>
<dbReference type="InterPro" id="IPR009075">
    <property type="entry name" value="AcylCo_DH/oxidase_C"/>
</dbReference>
<dbReference type="SUPFAM" id="SSF47203">
    <property type="entry name" value="Acyl-CoA dehydrogenase C-terminal domain-like"/>
    <property type="match status" value="1"/>
</dbReference>
<keyword evidence="10" id="KW-1185">Reference proteome</keyword>
<name>A0A7Y6IJY9_9ACTN</name>
<dbReference type="EMBL" id="JABWGO010000001">
    <property type="protein sequence ID" value="NUW39552.1"/>
    <property type="molecule type" value="Genomic_DNA"/>
</dbReference>
<dbReference type="Pfam" id="PF02771">
    <property type="entry name" value="Acyl-CoA_dh_N"/>
    <property type="match status" value="1"/>
</dbReference>
<dbReference type="InterPro" id="IPR006089">
    <property type="entry name" value="Acyl-CoA_DH_CS"/>
</dbReference>
<dbReference type="Pfam" id="PF02770">
    <property type="entry name" value="Acyl-CoA_dh_M"/>
    <property type="match status" value="1"/>
</dbReference>
<dbReference type="PANTHER" id="PTHR43884:SF12">
    <property type="entry name" value="ISOVALERYL-COA DEHYDROGENASE, MITOCHONDRIAL-RELATED"/>
    <property type="match status" value="1"/>
</dbReference>
<keyword evidence="5" id="KW-0560">Oxidoreductase</keyword>
<dbReference type="GO" id="GO:0003995">
    <property type="term" value="F:acyl-CoA dehydrogenase activity"/>
    <property type="evidence" value="ECO:0007669"/>
    <property type="project" value="InterPro"/>
</dbReference>
<evidence type="ECO:0000259" key="8">
    <source>
        <dbReference type="Pfam" id="PF02771"/>
    </source>
</evidence>
<keyword evidence="3 5" id="KW-0285">Flavoprotein</keyword>
<dbReference type="GO" id="GO:0050660">
    <property type="term" value="F:flavin adenine dinucleotide binding"/>
    <property type="evidence" value="ECO:0007669"/>
    <property type="project" value="InterPro"/>
</dbReference>
<dbReference type="RefSeq" id="WP_175599078.1">
    <property type="nucleotide sequence ID" value="NZ_JABWGO010000001.1"/>
</dbReference>
<dbReference type="InterPro" id="IPR046373">
    <property type="entry name" value="Acyl-CoA_Oxase/DH_mid-dom_sf"/>
</dbReference>
<evidence type="ECO:0000256" key="2">
    <source>
        <dbReference type="ARBA" id="ARBA00009347"/>
    </source>
</evidence>
<gene>
    <name evidence="9" type="ORF">HT134_05305</name>
</gene>
<feature type="domain" description="Acyl-CoA dehydrogenase/oxidase C-terminal" evidence="6">
    <location>
        <begin position="229"/>
        <end position="377"/>
    </location>
</feature>
<comment type="caution">
    <text evidence="9">The sequence shown here is derived from an EMBL/GenBank/DDBJ whole genome shotgun (WGS) entry which is preliminary data.</text>
</comment>
<dbReference type="InterPro" id="IPR013786">
    <property type="entry name" value="AcylCoA_DH/ox_N"/>
</dbReference>
<dbReference type="Proteomes" id="UP000546126">
    <property type="component" value="Unassembled WGS sequence"/>
</dbReference>
<evidence type="ECO:0000259" key="6">
    <source>
        <dbReference type="Pfam" id="PF00441"/>
    </source>
</evidence>
<dbReference type="SUPFAM" id="SSF56645">
    <property type="entry name" value="Acyl-CoA dehydrogenase NM domain-like"/>
    <property type="match status" value="1"/>
</dbReference>
<organism evidence="9 10">
    <name type="scientific">Nonomuraea rhodomycinica</name>
    <dbReference type="NCBI Taxonomy" id="1712872"/>
    <lineage>
        <taxon>Bacteria</taxon>
        <taxon>Bacillati</taxon>
        <taxon>Actinomycetota</taxon>
        <taxon>Actinomycetes</taxon>
        <taxon>Streptosporangiales</taxon>
        <taxon>Streptosporangiaceae</taxon>
        <taxon>Nonomuraea</taxon>
    </lineage>
</organism>
<evidence type="ECO:0000256" key="5">
    <source>
        <dbReference type="RuleBase" id="RU362125"/>
    </source>
</evidence>
<dbReference type="InterPro" id="IPR036250">
    <property type="entry name" value="AcylCo_DH-like_C"/>
</dbReference>
<dbReference type="InterPro" id="IPR009100">
    <property type="entry name" value="AcylCoA_DH/oxidase_NM_dom_sf"/>
</dbReference>
<evidence type="ECO:0000256" key="3">
    <source>
        <dbReference type="ARBA" id="ARBA00022630"/>
    </source>
</evidence>
<reference evidence="9 10" key="1">
    <citation type="submission" date="2020-06" db="EMBL/GenBank/DDBJ databases">
        <authorList>
            <person name="Chanama M."/>
        </authorList>
    </citation>
    <scope>NUCLEOTIDE SEQUENCE [LARGE SCALE GENOMIC DNA]</scope>
    <source>
        <strain evidence="9 10">TBRC6557</strain>
    </source>
</reference>
<evidence type="ECO:0000256" key="4">
    <source>
        <dbReference type="ARBA" id="ARBA00022827"/>
    </source>
</evidence>
<feature type="domain" description="Acyl-CoA dehydrogenase/oxidase N-terminal" evidence="8">
    <location>
        <begin position="11"/>
        <end position="119"/>
    </location>
</feature>
<dbReference type="Gene3D" id="2.40.110.10">
    <property type="entry name" value="Butyryl-CoA Dehydrogenase, subunit A, domain 2"/>
    <property type="match status" value="1"/>
</dbReference>
<dbReference type="Gene3D" id="1.10.540.10">
    <property type="entry name" value="Acyl-CoA dehydrogenase/oxidase, N-terminal domain"/>
    <property type="match status" value="1"/>
</dbReference>